<name>A0A3M7RVP7_BRAPC</name>
<evidence type="ECO:0000313" key="1">
    <source>
        <dbReference type="EMBL" id="RNA27530.1"/>
    </source>
</evidence>
<keyword evidence="2" id="KW-1185">Reference proteome</keyword>
<sequence>MKLTVVSIEALVKVTRITDKKTTNCKNLEFFDPFGFYGILLNGMNQIKSNLSNQIKSKSTILNIKSINTYDYVDKVIGWGHKKRIFVRSSQVTDFKMWPMVTYACTGN</sequence>
<proteinExistence type="predicted"/>
<accession>A0A3M7RVP7</accession>
<gene>
    <name evidence="1" type="ORF">BpHYR1_046663</name>
</gene>
<dbReference type="Proteomes" id="UP000276133">
    <property type="component" value="Unassembled WGS sequence"/>
</dbReference>
<reference evidence="1 2" key="1">
    <citation type="journal article" date="2018" name="Sci. Rep.">
        <title>Genomic signatures of local adaptation to the degree of environmental predictability in rotifers.</title>
        <authorList>
            <person name="Franch-Gras L."/>
            <person name="Hahn C."/>
            <person name="Garcia-Roger E.M."/>
            <person name="Carmona M.J."/>
            <person name="Serra M."/>
            <person name="Gomez A."/>
        </authorList>
    </citation>
    <scope>NUCLEOTIDE SEQUENCE [LARGE SCALE GENOMIC DNA]</scope>
    <source>
        <strain evidence="1">HYR1</strain>
    </source>
</reference>
<protein>
    <submittedName>
        <fullName evidence="1">Uncharacterized protein</fullName>
    </submittedName>
</protein>
<evidence type="ECO:0000313" key="2">
    <source>
        <dbReference type="Proteomes" id="UP000276133"/>
    </source>
</evidence>
<comment type="caution">
    <text evidence="1">The sequence shown here is derived from an EMBL/GenBank/DDBJ whole genome shotgun (WGS) entry which is preliminary data.</text>
</comment>
<dbReference type="EMBL" id="REGN01002531">
    <property type="protein sequence ID" value="RNA27530.1"/>
    <property type="molecule type" value="Genomic_DNA"/>
</dbReference>
<organism evidence="1 2">
    <name type="scientific">Brachionus plicatilis</name>
    <name type="common">Marine rotifer</name>
    <name type="synonym">Brachionus muelleri</name>
    <dbReference type="NCBI Taxonomy" id="10195"/>
    <lineage>
        <taxon>Eukaryota</taxon>
        <taxon>Metazoa</taxon>
        <taxon>Spiralia</taxon>
        <taxon>Gnathifera</taxon>
        <taxon>Rotifera</taxon>
        <taxon>Eurotatoria</taxon>
        <taxon>Monogononta</taxon>
        <taxon>Pseudotrocha</taxon>
        <taxon>Ploima</taxon>
        <taxon>Brachionidae</taxon>
        <taxon>Brachionus</taxon>
    </lineage>
</organism>
<dbReference type="AlphaFoldDB" id="A0A3M7RVP7"/>